<gene>
    <name evidence="25" type="ORF">EV696_103279</name>
</gene>
<evidence type="ECO:0000256" key="5">
    <source>
        <dbReference type="ARBA" id="ARBA00022475"/>
    </source>
</evidence>
<dbReference type="InterPro" id="IPR033718">
    <property type="entry name" value="DAGK_prok"/>
</dbReference>
<evidence type="ECO:0000256" key="1">
    <source>
        <dbReference type="ARBA" id="ARBA00004429"/>
    </source>
</evidence>
<dbReference type="GO" id="GO:0046872">
    <property type="term" value="F:metal ion binding"/>
    <property type="evidence" value="ECO:0007669"/>
    <property type="project" value="UniProtKB-KW"/>
</dbReference>
<keyword evidence="15 24" id="KW-1133">Transmembrane helix</keyword>
<protein>
    <recommendedName>
        <fullName evidence="4 24">Diacylglycerol kinase</fullName>
        <ecNumber evidence="3 24">2.7.1.107</ecNumber>
    </recommendedName>
</protein>
<keyword evidence="5" id="KW-1003">Cell membrane</keyword>
<keyword evidence="18" id="KW-0594">Phospholipid biosynthesis</keyword>
<feature type="binding site" evidence="23">
    <location>
        <position position="30"/>
    </location>
    <ligand>
        <name>a divalent metal cation</name>
        <dbReference type="ChEBI" id="CHEBI:60240"/>
    </ligand>
</feature>
<evidence type="ECO:0000256" key="6">
    <source>
        <dbReference type="ARBA" id="ARBA00022516"/>
    </source>
</evidence>
<evidence type="ECO:0000256" key="20">
    <source>
        <dbReference type="PIRSR" id="PIRSR600829-1"/>
    </source>
</evidence>
<dbReference type="GO" id="GO:0005886">
    <property type="term" value="C:plasma membrane"/>
    <property type="evidence" value="ECO:0007669"/>
    <property type="project" value="UniProtKB-SubCell"/>
</dbReference>
<feature type="binding site" evidence="21">
    <location>
        <begin position="114"/>
        <end position="119"/>
    </location>
    <ligand>
        <name>substrate</name>
    </ligand>
</feature>
<keyword evidence="13 22" id="KW-0067">ATP-binding</keyword>
<dbReference type="OrthoDB" id="9796011at2"/>
<dbReference type="GO" id="GO:0004143">
    <property type="term" value="F:ATP-dependent diacylglycerol kinase activity"/>
    <property type="evidence" value="ECO:0007669"/>
    <property type="project" value="UniProtKB-EC"/>
</dbReference>
<dbReference type="AlphaFoldDB" id="A0A4R6UWK4"/>
<name>A0A4R6UWK4_9GAMM</name>
<feature type="binding site" evidence="22">
    <location>
        <begin position="87"/>
        <end position="89"/>
    </location>
    <ligand>
        <name>ATP</name>
        <dbReference type="ChEBI" id="CHEBI:30616"/>
    </ligand>
</feature>
<dbReference type="Pfam" id="PF01219">
    <property type="entry name" value="DAGK_prokar"/>
    <property type="match status" value="1"/>
</dbReference>
<evidence type="ECO:0000256" key="10">
    <source>
        <dbReference type="ARBA" id="ARBA00022723"/>
    </source>
</evidence>
<evidence type="ECO:0000256" key="21">
    <source>
        <dbReference type="PIRSR" id="PIRSR600829-2"/>
    </source>
</evidence>
<accession>A0A4R6UWK4</accession>
<feature type="binding site" evidence="23">
    <location>
        <position position="78"/>
    </location>
    <ligand>
        <name>a divalent metal cation</name>
        <dbReference type="ChEBI" id="CHEBI:60240"/>
    </ligand>
</feature>
<evidence type="ECO:0000256" key="13">
    <source>
        <dbReference type="ARBA" id="ARBA00022840"/>
    </source>
</evidence>
<feature type="binding site" evidence="22">
    <location>
        <position position="18"/>
    </location>
    <ligand>
        <name>ATP</name>
        <dbReference type="ChEBI" id="CHEBI:30616"/>
    </ligand>
</feature>
<keyword evidence="16 24" id="KW-0443">Lipid metabolism</keyword>
<keyword evidence="12 24" id="KW-0418">Kinase</keyword>
<dbReference type="EC" id="2.7.1.107" evidence="3 24"/>
<dbReference type="PANTHER" id="PTHR34299:SF1">
    <property type="entry name" value="DIACYLGLYCEROL KINASE"/>
    <property type="match status" value="1"/>
</dbReference>
<evidence type="ECO:0000256" key="8">
    <source>
        <dbReference type="ARBA" id="ARBA00022679"/>
    </source>
</evidence>
<evidence type="ECO:0000256" key="14">
    <source>
        <dbReference type="ARBA" id="ARBA00022842"/>
    </source>
</evidence>
<reference evidence="25 26" key="1">
    <citation type="submission" date="2019-03" db="EMBL/GenBank/DDBJ databases">
        <title>Genomic Encyclopedia of Type Strains, Phase IV (KMG-IV): sequencing the most valuable type-strain genomes for metagenomic binning, comparative biology and taxonomic classification.</title>
        <authorList>
            <person name="Goeker M."/>
        </authorList>
    </citation>
    <scope>NUCLEOTIDE SEQUENCE [LARGE SCALE GENOMIC DNA]</scope>
    <source>
        <strain evidence="25 26">DSM 103792</strain>
    </source>
</reference>
<evidence type="ECO:0000256" key="7">
    <source>
        <dbReference type="ARBA" id="ARBA00022519"/>
    </source>
</evidence>
<dbReference type="Gene3D" id="1.10.287.3610">
    <property type="match status" value="1"/>
</dbReference>
<organism evidence="25 26">
    <name type="scientific">Permianibacter aggregans</name>
    <dbReference type="NCBI Taxonomy" id="1510150"/>
    <lineage>
        <taxon>Bacteria</taxon>
        <taxon>Pseudomonadati</taxon>
        <taxon>Pseudomonadota</taxon>
        <taxon>Gammaproteobacteria</taxon>
        <taxon>Pseudomonadales</taxon>
        <taxon>Pseudomonadaceae</taxon>
        <taxon>Permianibacter</taxon>
    </lineage>
</organism>
<feature type="binding site" evidence="22">
    <location>
        <position position="78"/>
    </location>
    <ligand>
        <name>ATP</name>
        <dbReference type="ChEBI" id="CHEBI:30616"/>
    </ligand>
</feature>
<feature type="active site" description="Proton acceptor" evidence="20">
    <location>
        <position position="71"/>
    </location>
</feature>
<evidence type="ECO:0000256" key="9">
    <source>
        <dbReference type="ARBA" id="ARBA00022692"/>
    </source>
</evidence>
<keyword evidence="10 23" id="KW-0479">Metal-binding</keyword>
<evidence type="ECO:0000256" key="23">
    <source>
        <dbReference type="PIRSR" id="PIRSR600829-4"/>
    </source>
</evidence>
<dbReference type="PROSITE" id="PS01069">
    <property type="entry name" value="DAGK_PROKAR"/>
    <property type="match status" value="1"/>
</dbReference>
<evidence type="ECO:0000256" key="11">
    <source>
        <dbReference type="ARBA" id="ARBA00022741"/>
    </source>
</evidence>
<evidence type="ECO:0000256" key="24">
    <source>
        <dbReference type="RuleBase" id="RU363065"/>
    </source>
</evidence>
<comment type="function">
    <text evidence="24">Catalyzes the ATP-dependent phosphorylation of sn-l,2-diacylglycerol (DAG) to phosphatidic acid. Involved in the recycling of diacylglycerol produced as a by-product during membrane-derived oligosaccharide (MDO) biosynthesis.</text>
</comment>
<evidence type="ECO:0000256" key="15">
    <source>
        <dbReference type="ARBA" id="ARBA00022989"/>
    </source>
</evidence>
<evidence type="ECO:0000256" key="22">
    <source>
        <dbReference type="PIRSR" id="PIRSR600829-3"/>
    </source>
</evidence>
<keyword evidence="17 24" id="KW-0472">Membrane</keyword>
<feature type="binding site" evidence="22">
    <location>
        <position position="30"/>
    </location>
    <ligand>
        <name>ATP</name>
        <dbReference type="ChEBI" id="CHEBI:30616"/>
    </ligand>
</feature>
<proteinExistence type="inferred from homology"/>
<keyword evidence="9 24" id="KW-0812">Transmembrane</keyword>
<keyword evidence="7 24" id="KW-0997">Cell inner membrane</keyword>
<comment type="caution">
    <text evidence="25">The sequence shown here is derived from an EMBL/GenBank/DDBJ whole genome shotgun (WGS) entry which is preliminary data.</text>
</comment>
<comment type="subcellular location">
    <subcellularLocation>
        <location evidence="1 24">Cell inner membrane</location>
        <topology evidence="1 24">Multi-pass membrane protein</topology>
    </subcellularLocation>
</comment>
<evidence type="ECO:0000313" key="26">
    <source>
        <dbReference type="Proteomes" id="UP000295375"/>
    </source>
</evidence>
<feature type="binding site" evidence="21">
    <location>
        <begin position="32"/>
        <end position="36"/>
    </location>
    <ligand>
        <name>substrate</name>
    </ligand>
</feature>
<dbReference type="InterPro" id="IPR000829">
    <property type="entry name" value="DAGK"/>
</dbReference>
<keyword evidence="8 24" id="KW-0808">Transferase</keyword>
<keyword evidence="11 22" id="KW-0547">Nucleotide-binding</keyword>
<dbReference type="Proteomes" id="UP000295375">
    <property type="component" value="Unassembled WGS sequence"/>
</dbReference>
<evidence type="ECO:0000313" key="25">
    <source>
        <dbReference type="EMBL" id="TDQ49905.1"/>
    </source>
</evidence>
<dbReference type="RefSeq" id="WP_133588629.1">
    <property type="nucleotide sequence ID" value="NZ_CP037953.1"/>
</dbReference>
<feature type="transmembrane region" description="Helical" evidence="24">
    <location>
        <begin position="57"/>
        <end position="77"/>
    </location>
</feature>
<evidence type="ECO:0000256" key="4">
    <source>
        <dbReference type="ARBA" id="ARBA00017575"/>
    </source>
</evidence>
<feature type="transmembrane region" description="Helical" evidence="24">
    <location>
        <begin position="98"/>
        <end position="119"/>
    </location>
</feature>
<dbReference type="EMBL" id="SNYM01000003">
    <property type="protein sequence ID" value="TDQ49905.1"/>
    <property type="molecule type" value="Genomic_DNA"/>
</dbReference>
<feature type="binding site" evidence="21">
    <location>
        <position position="100"/>
    </location>
    <ligand>
        <name>substrate</name>
    </ligand>
</feature>
<evidence type="ECO:0000256" key="3">
    <source>
        <dbReference type="ARBA" id="ARBA00012133"/>
    </source>
</evidence>
<feature type="binding site" evidence="22">
    <location>
        <position position="11"/>
    </location>
    <ligand>
        <name>ATP</name>
        <dbReference type="ChEBI" id="CHEBI:30616"/>
    </ligand>
</feature>
<evidence type="ECO:0000256" key="19">
    <source>
        <dbReference type="ARBA" id="ARBA00023264"/>
    </source>
</evidence>
<dbReference type="InterPro" id="IPR036945">
    <property type="entry name" value="DAGK_sf"/>
</dbReference>
<comment type="similarity">
    <text evidence="2 24">Belongs to the bacterial diacylglycerol kinase family.</text>
</comment>
<evidence type="ECO:0000256" key="16">
    <source>
        <dbReference type="ARBA" id="ARBA00023098"/>
    </source>
</evidence>
<feature type="binding site" evidence="22">
    <location>
        <begin position="96"/>
        <end position="97"/>
    </location>
    <ligand>
        <name>ATP</name>
        <dbReference type="ChEBI" id="CHEBI:30616"/>
    </ligand>
</feature>
<evidence type="ECO:0000256" key="12">
    <source>
        <dbReference type="ARBA" id="ARBA00022777"/>
    </source>
</evidence>
<dbReference type="GO" id="GO:0006654">
    <property type="term" value="P:phosphatidic acid biosynthetic process"/>
    <property type="evidence" value="ECO:0007669"/>
    <property type="project" value="InterPro"/>
</dbReference>
<evidence type="ECO:0000256" key="2">
    <source>
        <dbReference type="ARBA" id="ARBA00005967"/>
    </source>
</evidence>
<dbReference type="CDD" id="cd14264">
    <property type="entry name" value="DAGK_IM"/>
    <property type="match status" value="1"/>
</dbReference>
<keyword evidence="26" id="KW-1185">Reference proteome</keyword>
<evidence type="ECO:0000256" key="17">
    <source>
        <dbReference type="ARBA" id="ARBA00023136"/>
    </source>
</evidence>
<feature type="binding site" evidence="21">
    <location>
        <position position="11"/>
    </location>
    <ligand>
        <name>substrate</name>
    </ligand>
</feature>
<comment type="catalytic activity">
    <reaction evidence="24">
        <text>a 1,2-diacyl-sn-glycerol + ATP = a 1,2-diacyl-sn-glycero-3-phosphate + ADP + H(+)</text>
        <dbReference type="Rhea" id="RHEA:10272"/>
        <dbReference type="ChEBI" id="CHEBI:15378"/>
        <dbReference type="ChEBI" id="CHEBI:17815"/>
        <dbReference type="ChEBI" id="CHEBI:30616"/>
        <dbReference type="ChEBI" id="CHEBI:58608"/>
        <dbReference type="ChEBI" id="CHEBI:456216"/>
        <dbReference type="EC" id="2.7.1.107"/>
    </reaction>
</comment>
<feature type="binding site" evidence="21">
    <location>
        <position position="71"/>
    </location>
    <ligand>
        <name>substrate</name>
    </ligand>
</feature>
<evidence type="ECO:0000256" key="18">
    <source>
        <dbReference type="ARBA" id="ARBA00023209"/>
    </source>
</evidence>
<keyword evidence="14 23" id="KW-0460">Magnesium</keyword>
<dbReference type="PANTHER" id="PTHR34299">
    <property type="entry name" value="DIACYLGLYCEROL KINASE"/>
    <property type="match status" value="1"/>
</dbReference>
<keyword evidence="6" id="KW-0444">Lipid biosynthesis</keyword>
<keyword evidence="19 24" id="KW-1208">Phospholipid metabolism</keyword>
<feature type="transmembrane region" description="Helical" evidence="24">
    <location>
        <begin position="31"/>
        <end position="51"/>
    </location>
</feature>
<dbReference type="GO" id="GO:0005524">
    <property type="term" value="F:ATP binding"/>
    <property type="evidence" value="ECO:0007669"/>
    <property type="project" value="UniProtKB-KW"/>
</dbReference>
<sequence length="122" mass="13192">MAKPGKTGFVRLFDAFGYSMKGFKAAWQNEAAFRQEAVLALVLIPLAFIIAENPLELAALVAGVLLVIITELLNSAIESVVDRTGHEHHELSGRAKDMGSAAVLISLLVCAVLWGAVLWRYV</sequence>
<comment type="cofactor">
    <cofactor evidence="23">
        <name>Mg(2+)</name>
        <dbReference type="ChEBI" id="CHEBI:18420"/>
    </cofactor>
    <text evidence="23">Mn(2+), Zn(2+), Cd(2+) and Co(2+) support activity to lesser extents.</text>
</comment>